<evidence type="ECO:0000256" key="1">
    <source>
        <dbReference type="SAM" id="Coils"/>
    </source>
</evidence>
<feature type="coiled-coil region" evidence="1">
    <location>
        <begin position="101"/>
        <end position="140"/>
    </location>
</feature>
<keyword evidence="1" id="KW-0175">Coiled coil</keyword>
<dbReference type="Proteomes" id="UP000256980">
    <property type="component" value="Unassembled WGS sequence"/>
</dbReference>
<dbReference type="EMBL" id="QRDV01000001">
    <property type="protein sequence ID" value="RED47136.1"/>
    <property type="molecule type" value="Genomic_DNA"/>
</dbReference>
<name>A0A3D9HDR4_9FLAO</name>
<comment type="caution">
    <text evidence="2">The sequence shown here is derived from an EMBL/GenBank/DDBJ whole genome shotgun (WGS) entry which is preliminary data.</text>
</comment>
<proteinExistence type="predicted"/>
<dbReference type="OrthoDB" id="1197548at2"/>
<evidence type="ECO:0008006" key="4">
    <source>
        <dbReference type="Google" id="ProtNLM"/>
    </source>
</evidence>
<protein>
    <recommendedName>
        <fullName evidence="4">WG repeat protein</fullName>
    </recommendedName>
</protein>
<evidence type="ECO:0000313" key="2">
    <source>
        <dbReference type="EMBL" id="RED47136.1"/>
    </source>
</evidence>
<dbReference type="AlphaFoldDB" id="A0A3D9HDR4"/>
<dbReference type="RefSeq" id="WP_115816168.1">
    <property type="nucleotide sequence ID" value="NZ_QRDV01000001.1"/>
</dbReference>
<reference evidence="2 3" key="1">
    <citation type="submission" date="2018-07" db="EMBL/GenBank/DDBJ databases">
        <title>Genomic Encyclopedia of Type Strains, Phase III (KMG-III): the genomes of soil and plant-associated and newly described type strains.</title>
        <authorList>
            <person name="Whitman W."/>
        </authorList>
    </citation>
    <scope>NUCLEOTIDE SEQUENCE [LARGE SCALE GENOMIC DNA]</scope>
    <source>
        <strain evidence="2 3">CECT 7946</strain>
    </source>
</reference>
<accession>A0A3D9HDR4</accession>
<evidence type="ECO:0000313" key="3">
    <source>
        <dbReference type="Proteomes" id="UP000256980"/>
    </source>
</evidence>
<gene>
    <name evidence="2" type="ORF">DFQ10_101917</name>
</gene>
<sequence length="427" mass="49854">MKIKFIILSLVFLFPFTIIGQTNSEISNVYIKRSEVLFHNLEMDRSLEIFNKALKYMDSVPNSRVAKLGALLHFEHEKFFEARSYAKWYFELEEDKETEDYQNMLETYVNIQEEIDKYIAEQKALELKRLREDKEAHRLDSLNKLWTDMSKAYTIKIDSIYKFNKHSLAVFSKDGQLGIMDDVGNVIDKPQNYNHFITYDGYVLMLDKQKNPEKIYAYNCNTKQGFLLPSVSTFNVKSTHYGKVMLPRGNGLMVTYPNNSKKAYVYNVKDKSFMETTDLNDFLKMLKKNDIIEKYKDEQVRINKQWLTLGSHLGAGVYELYGDDNRFGFLNTSDGKVLDANFYNYLGGFYNGNFELLEDGKQFWMDADGIKRETNKDENGMYSGTSRFVKHADGTYGILQNREGKDYLVFGDKALLNKVQFIEESSR</sequence>
<organism evidence="2 3">
    <name type="scientific">Winogradskyella eximia</name>
    <dbReference type="NCBI Taxonomy" id="262006"/>
    <lineage>
        <taxon>Bacteria</taxon>
        <taxon>Pseudomonadati</taxon>
        <taxon>Bacteroidota</taxon>
        <taxon>Flavobacteriia</taxon>
        <taxon>Flavobacteriales</taxon>
        <taxon>Flavobacteriaceae</taxon>
        <taxon>Winogradskyella</taxon>
    </lineage>
</organism>
<keyword evidence="3" id="KW-1185">Reference proteome</keyword>